<gene>
    <name evidence="1" type="ORF">NDU88_000218</name>
</gene>
<dbReference type="EMBL" id="JANPWB010000016">
    <property type="protein sequence ID" value="KAJ1079996.1"/>
    <property type="molecule type" value="Genomic_DNA"/>
</dbReference>
<comment type="caution">
    <text evidence="1">The sequence shown here is derived from an EMBL/GenBank/DDBJ whole genome shotgun (WGS) entry which is preliminary data.</text>
</comment>
<keyword evidence="2" id="KW-1185">Reference proteome</keyword>
<sequence>MVEGTDTSNGQLLALWTLHLMHARDRMGRGAIALYSILRDHYYSGTQQTLLVHFWDPWAYFWWSCPWHQDSRHGTPLARCDTDTNPCASGPPNGAADTGTATDASFSHELLWKAKAVLMLLRKK</sequence>
<evidence type="ECO:0000313" key="2">
    <source>
        <dbReference type="Proteomes" id="UP001066276"/>
    </source>
</evidence>
<protein>
    <submittedName>
        <fullName evidence="1">Uncharacterized protein</fullName>
    </submittedName>
</protein>
<reference evidence="1" key="1">
    <citation type="journal article" date="2022" name="bioRxiv">
        <title>Sequencing and chromosome-scale assembly of the giantPleurodeles waltlgenome.</title>
        <authorList>
            <person name="Brown T."/>
            <person name="Elewa A."/>
            <person name="Iarovenko S."/>
            <person name="Subramanian E."/>
            <person name="Araus A.J."/>
            <person name="Petzold A."/>
            <person name="Susuki M."/>
            <person name="Suzuki K.-i.T."/>
            <person name="Hayashi T."/>
            <person name="Toyoda A."/>
            <person name="Oliveira C."/>
            <person name="Osipova E."/>
            <person name="Leigh N.D."/>
            <person name="Simon A."/>
            <person name="Yun M.H."/>
        </authorList>
    </citation>
    <scope>NUCLEOTIDE SEQUENCE</scope>
    <source>
        <strain evidence="1">20211129_DDA</strain>
        <tissue evidence="1">Liver</tissue>
    </source>
</reference>
<proteinExistence type="predicted"/>
<dbReference type="AlphaFoldDB" id="A0AAV7KLP7"/>
<name>A0AAV7KLP7_PLEWA</name>
<evidence type="ECO:0000313" key="1">
    <source>
        <dbReference type="EMBL" id="KAJ1079996.1"/>
    </source>
</evidence>
<accession>A0AAV7KLP7</accession>
<dbReference type="Proteomes" id="UP001066276">
    <property type="component" value="Chromosome 12"/>
</dbReference>
<organism evidence="1 2">
    <name type="scientific">Pleurodeles waltl</name>
    <name type="common">Iberian ribbed newt</name>
    <dbReference type="NCBI Taxonomy" id="8319"/>
    <lineage>
        <taxon>Eukaryota</taxon>
        <taxon>Metazoa</taxon>
        <taxon>Chordata</taxon>
        <taxon>Craniata</taxon>
        <taxon>Vertebrata</taxon>
        <taxon>Euteleostomi</taxon>
        <taxon>Amphibia</taxon>
        <taxon>Batrachia</taxon>
        <taxon>Caudata</taxon>
        <taxon>Salamandroidea</taxon>
        <taxon>Salamandridae</taxon>
        <taxon>Pleurodelinae</taxon>
        <taxon>Pleurodeles</taxon>
    </lineage>
</organism>